<sequence length="133" mass="14775">MPAYELRSGGDVKNKKQSVADLKYRRLTELNARLKEDLDRPRVKVSEAALSNDSGLLTVAQVDKREDPYAPQQQGGCCTVIPSALLLRMVSIVSDKKKRETTEKRMRGSGPRGSALDLHELGGTERSHHWTSS</sequence>
<reference evidence="2 3" key="1">
    <citation type="journal article" date="2016" name="DNA Res.">
        <title>Genome sequence of Aspergillus luchuensis NBRC 4314.</title>
        <authorList>
            <person name="Yamada O."/>
            <person name="Machida M."/>
            <person name="Hosoyama A."/>
            <person name="Goto M."/>
            <person name="Takahashi T."/>
            <person name="Futagami T."/>
            <person name="Yamagata Y."/>
            <person name="Takeuchi M."/>
            <person name="Kobayashi T."/>
            <person name="Koike H."/>
            <person name="Abe K."/>
            <person name="Asai K."/>
            <person name="Arita M."/>
            <person name="Fujita N."/>
            <person name="Fukuda K."/>
            <person name="Higa K."/>
            <person name="Horikawa H."/>
            <person name="Ishikawa T."/>
            <person name="Jinno K."/>
            <person name="Kato Y."/>
            <person name="Kirimura K."/>
            <person name="Mizutani O."/>
            <person name="Nakasone K."/>
            <person name="Sano M."/>
            <person name="Shiraishi Y."/>
            <person name="Tsukahara M."/>
            <person name="Gomi K."/>
        </authorList>
    </citation>
    <scope>NUCLEOTIDE SEQUENCE [LARGE SCALE GENOMIC DNA]</scope>
    <source>
        <strain evidence="2 3">RIB 2604</strain>
    </source>
</reference>
<comment type="caution">
    <text evidence="2">The sequence shown here is derived from an EMBL/GenBank/DDBJ whole genome shotgun (WGS) entry which is preliminary data.</text>
</comment>
<evidence type="ECO:0000313" key="3">
    <source>
        <dbReference type="Proteomes" id="UP000075230"/>
    </source>
</evidence>
<reference evidence="3" key="2">
    <citation type="submission" date="2016-02" db="EMBL/GenBank/DDBJ databases">
        <title>Genome sequencing of Aspergillus luchuensis NBRC 4314.</title>
        <authorList>
            <person name="Yamada O."/>
        </authorList>
    </citation>
    <scope>NUCLEOTIDE SEQUENCE [LARGE SCALE GENOMIC DNA]</scope>
    <source>
        <strain evidence="3">RIB 2604</strain>
    </source>
</reference>
<proteinExistence type="predicted"/>
<dbReference type="EMBL" id="BCWF01000021">
    <property type="protein sequence ID" value="GAT27350.1"/>
    <property type="molecule type" value="Genomic_DNA"/>
</dbReference>
<dbReference type="Proteomes" id="UP000075230">
    <property type="component" value="Unassembled WGS sequence"/>
</dbReference>
<protein>
    <submittedName>
        <fullName evidence="2">G-protein complex gamma subunit Ste18/GpgA</fullName>
    </submittedName>
</protein>
<dbReference type="AlphaFoldDB" id="A0A146FNC3"/>
<evidence type="ECO:0000313" key="2">
    <source>
        <dbReference type="EMBL" id="GAT27350.1"/>
    </source>
</evidence>
<name>A0A146FNC3_ASPKA</name>
<organism evidence="2 3">
    <name type="scientific">Aspergillus kawachii</name>
    <name type="common">White koji mold</name>
    <name type="synonym">Aspergillus awamori var. kawachi</name>
    <dbReference type="NCBI Taxonomy" id="1069201"/>
    <lineage>
        <taxon>Eukaryota</taxon>
        <taxon>Fungi</taxon>
        <taxon>Dikarya</taxon>
        <taxon>Ascomycota</taxon>
        <taxon>Pezizomycotina</taxon>
        <taxon>Eurotiomycetes</taxon>
        <taxon>Eurotiomycetidae</taxon>
        <taxon>Eurotiales</taxon>
        <taxon>Aspergillaceae</taxon>
        <taxon>Aspergillus</taxon>
        <taxon>Aspergillus subgen. Circumdati</taxon>
    </lineage>
</organism>
<feature type="compositionally biased region" description="Basic and acidic residues" evidence="1">
    <location>
        <begin position="96"/>
        <end position="106"/>
    </location>
</feature>
<evidence type="ECO:0000256" key="1">
    <source>
        <dbReference type="SAM" id="MobiDB-lite"/>
    </source>
</evidence>
<feature type="compositionally biased region" description="Basic and acidic residues" evidence="1">
    <location>
        <begin position="117"/>
        <end position="133"/>
    </location>
</feature>
<feature type="region of interest" description="Disordered" evidence="1">
    <location>
        <begin position="96"/>
        <end position="133"/>
    </location>
</feature>
<gene>
    <name evidence="2" type="ORF">RIB2604_02110390</name>
</gene>
<accession>A0A146FNC3</accession>
<dbReference type="VEuPathDB" id="FungiDB:ASPFODRAFT_122114"/>